<comment type="caution">
    <text evidence="2">The sequence shown here is derived from an EMBL/GenBank/DDBJ whole genome shotgun (WGS) entry which is preliminary data.</text>
</comment>
<sequence length="746" mass="77065">MGAAMLGGAAIAAADPGESAAGSASAGSSDSSDASSSDTGSASGATSRDDTAGPRPRAGAVTPSDDSDDEDSTEIGRDPSSSDEPSDVDEALDAAHEESTGDADSSGDVETSTGEVDTEVESPTIEEDGEIDPGASAGPHTFPASGTSTSGGAPQPAAADSAPAIDLTTPVRGTSAAAPAISGTSPGSTGSAGATTAHAGSSTVTTAAPNGHTTAPSPAVVPTAVATAARNPFGLPTPSQLLRGLQDFGAGLYVTVMNQLYGLQRSLTMLRDDVRSILGFTQQVITRALPFGDPNTNVQYFTAADDFITGALATVAMAYGQLTKTVVNLQSFLDAATNTDSIITLGSKVLGPDTSIVYWQDSYEVLQDRDVRIILRSYGRDQWSKAFNDLTNGLQDPTKAMIVPIIGPADGRTDPIAKTVVVIGVDNVDGTVTINDPTRADGQGLTMGYDDFMNAWAAQNYKLVTTQLASSPNVAPADSKSKWVWKLPSVQHVASGIAAAFVHQVQALSENITDLGGDLSRTFGVAQPEPIDPPAIGDIEYGNYLANYQYWKYQGNFGTCALMSTAAVIAQLTGNGMPVDMVALAREVQTLAETLPSGIKVGQSMYTEGLGGTYLADVVTLLNKFGINADHTTYLKTEGSLALDNMTAALSQGQSVIVALNNKLVYDAWNKQYFGEDYAWYRGSADQANHAVTVLSVNMTKGVVYINDSAPRQGQGLAVPLDQFMKAWEVGSFDLTTAELAGGAAG</sequence>
<dbReference type="OrthoDB" id="461196at2"/>
<feature type="compositionally biased region" description="Low complexity" evidence="1">
    <location>
        <begin position="180"/>
        <end position="218"/>
    </location>
</feature>
<dbReference type="Proteomes" id="UP000192366">
    <property type="component" value="Unassembled WGS sequence"/>
</dbReference>
<dbReference type="STRING" id="564198.BST17_10260"/>
<evidence type="ECO:0000313" key="2">
    <source>
        <dbReference type="EMBL" id="ORA05043.1"/>
    </source>
</evidence>
<keyword evidence="3" id="KW-1185">Reference proteome</keyword>
<evidence type="ECO:0000256" key="1">
    <source>
        <dbReference type="SAM" id="MobiDB-lite"/>
    </source>
</evidence>
<proteinExistence type="predicted"/>
<dbReference type="EMBL" id="MVHJ01000007">
    <property type="protein sequence ID" value="ORA05043.1"/>
    <property type="molecule type" value="Genomic_DNA"/>
</dbReference>
<feature type="compositionally biased region" description="Low complexity" evidence="1">
    <location>
        <begin position="15"/>
        <end position="45"/>
    </location>
</feature>
<protein>
    <recommendedName>
        <fullName evidence="4">Peptidase C39-like domain-containing protein</fullName>
    </recommendedName>
</protein>
<reference evidence="2 3" key="1">
    <citation type="submission" date="2017-02" db="EMBL/GenBank/DDBJ databases">
        <title>The new phylogeny of genus Mycobacterium.</title>
        <authorList>
            <person name="Tortoli E."/>
            <person name="Trovato A."/>
            <person name="Cirillo D.M."/>
        </authorList>
    </citation>
    <scope>NUCLEOTIDE SEQUENCE [LARGE SCALE GENOMIC DNA]</scope>
    <source>
        <strain evidence="2 3">DSM 45578</strain>
    </source>
</reference>
<organism evidence="2 3">
    <name type="scientific">Mycolicibacterium bacteremicum</name>
    <name type="common">Mycobacterium bacteremicum</name>
    <dbReference type="NCBI Taxonomy" id="564198"/>
    <lineage>
        <taxon>Bacteria</taxon>
        <taxon>Bacillati</taxon>
        <taxon>Actinomycetota</taxon>
        <taxon>Actinomycetes</taxon>
        <taxon>Mycobacteriales</taxon>
        <taxon>Mycobacteriaceae</taxon>
        <taxon>Mycolicibacterium</taxon>
    </lineage>
</organism>
<gene>
    <name evidence="2" type="ORF">BST17_10260</name>
</gene>
<accession>A0A1W9YYB7</accession>
<feature type="region of interest" description="Disordered" evidence="1">
    <location>
        <begin position="15"/>
        <end position="160"/>
    </location>
</feature>
<evidence type="ECO:0000313" key="3">
    <source>
        <dbReference type="Proteomes" id="UP000192366"/>
    </source>
</evidence>
<feature type="compositionally biased region" description="Acidic residues" evidence="1">
    <location>
        <begin position="116"/>
        <end position="131"/>
    </location>
</feature>
<dbReference type="AlphaFoldDB" id="A0A1W9YYB7"/>
<dbReference type="RefSeq" id="WP_133053532.1">
    <property type="nucleotide sequence ID" value="NZ_MVHJ01000007.1"/>
</dbReference>
<name>A0A1W9YYB7_MYCBA</name>
<evidence type="ECO:0008006" key="4">
    <source>
        <dbReference type="Google" id="ProtNLM"/>
    </source>
</evidence>
<feature type="region of interest" description="Disordered" evidence="1">
    <location>
        <begin position="172"/>
        <end position="218"/>
    </location>
</feature>